<gene>
    <name evidence="2" type="ORF">QR297_11595</name>
</gene>
<dbReference type="RefSeq" id="WP_309673711.1">
    <property type="nucleotide sequence ID" value="NZ_CP127845.1"/>
</dbReference>
<evidence type="ECO:0000259" key="1">
    <source>
        <dbReference type="Pfam" id="PF09722"/>
    </source>
</evidence>
<accession>A0ABY9SVP8</accession>
<keyword evidence="3" id="KW-1185">Reference proteome</keyword>
<evidence type="ECO:0000313" key="3">
    <source>
        <dbReference type="Proteomes" id="UP001258940"/>
    </source>
</evidence>
<protein>
    <submittedName>
        <fullName evidence="2">MbcA/ParS/Xre antitoxin family protein</fullName>
    </submittedName>
</protein>
<dbReference type="Pfam" id="PF09722">
    <property type="entry name" value="Xre_MbcA_ParS_C"/>
    <property type="match status" value="1"/>
</dbReference>
<dbReference type="Proteomes" id="UP001258940">
    <property type="component" value="Chromosome"/>
</dbReference>
<dbReference type="EMBL" id="CP127845">
    <property type="protein sequence ID" value="WMY87447.1"/>
    <property type="molecule type" value="Genomic_DNA"/>
</dbReference>
<dbReference type="InterPro" id="IPR024467">
    <property type="entry name" value="Xre/MbcA/ParS-like_toxin-bd"/>
</dbReference>
<evidence type="ECO:0000313" key="2">
    <source>
        <dbReference type="EMBL" id="WMY87447.1"/>
    </source>
</evidence>
<name>A0ABY9SVP8_9PSED</name>
<organism evidence="2 3">
    <name type="scientific">Pseudomonas shirazica</name>
    <dbReference type="NCBI Taxonomy" id="1940636"/>
    <lineage>
        <taxon>Bacteria</taxon>
        <taxon>Pseudomonadati</taxon>
        <taxon>Pseudomonadota</taxon>
        <taxon>Gammaproteobacteria</taxon>
        <taxon>Pseudomonadales</taxon>
        <taxon>Pseudomonadaceae</taxon>
        <taxon>Pseudomonas</taxon>
    </lineage>
</organism>
<proteinExistence type="predicted"/>
<sequence length="67" mass="7581">MKTETNFEELIRRQAEQVFGSKAKAYVWLTSPRVEFGGSTALECAHVEGGYLRVKALLERMDHGYAC</sequence>
<reference evidence="2 3" key="1">
    <citation type="journal article" date="2023" name="J Bioinform Genom">
        <title>Complete genome sequence of the bacterium Pseudomonas shirazica hy376 from natural waters of algiers.</title>
        <authorList>
            <person name="Haffaressas Y."/>
            <person name="Seghouani N."/>
            <person name="Arzamasceva V.O."/>
            <person name="Tepeeva A.N."/>
            <person name="Vasilenko O.V."/>
        </authorList>
    </citation>
    <scope>NUCLEOTIDE SEQUENCE [LARGE SCALE GENOMIC DNA]</scope>
    <source>
        <strain evidence="2 3">HY376</strain>
    </source>
</reference>
<feature type="domain" description="Antitoxin Xre/MbcA/ParS-like toxin-binding" evidence="1">
    <location>
        <begin position="14"/>
        <end position="64"/>
    </location>
</feature>